<dbReference type="GeneTree" id="ENSGT00390000015121"/>
<protein>
    <submittedName>
        <fullName evidence="2">Uncharacterized protein</fullName>
    </submittedName>
</protein>
<dbReference type="PANTHER" id="PTHR34444:SF1">
    <property type="entry name" value="CILIA- AND FLAGELLA-ASSOCIATED PROTEIN 90"/>
    <property type="match status" value="1"/>
</dbReference>
<evidence type="ECO:0000313" key="3">
    <source>
        <dbReference type="Proteomes" id="UP000694425"/>
    </source>
</evidence>
<dbReference type="InterPro" id="IPR027901">
    <property type="entry name" value="CFAP90"/>
</dbReference>
<dbReference type="Proteomes" id="UP000694425">
    <property type="component" value="Unplaced"/>
</dbReference>
<feature type="compositionally biased region" description="Basic and acidic residues" evidence="1">
    <location>
        <begin position="35"/>
        <end position="47"/>
    </location>
</feature>
<dbReference type="AlphaFoldDB" id="A0A8C7ATW2"/>
<dbReference type="GO" id="GO:0036126">
    <property type="term" value="C:sperm flagellum"/>
    <property type="evidence" value="ECO:0007669"/>
    <property type="project" value="Ensembl"/>
</dbReference>
<keyword evidence="3" id="KW-1185">Reference proteome</keyword>
<reference evidence="2" key="1">
    <citation type="submission" date="2025-08" db="UniProtKB">
        <authorList>
            <consortium name="Ensembl"/>
        </authorList>
    </citation>
    <scope>IDENTIFICATION</scope>
</reference>
<name>A0A8C7ATW2_NEOVI</name>
<dbReference type="GO" id="GO:0030317">
    <property type="term" value="P:flagellated sperm motility"/>
    <property type="evidence" value="ECO:0007669"/>
    <property type="project" value="Ensembl"/>
</dbReference>
<proteinExistence type="predicted"/>
<organism evidence="2 3">
    <name type="scientific">Neovison vison</name>
    <name type="common">American mink</name>
    <name type="synonym">Mustela vison</name>
    <dbReference type="NCBI Taxonomy" id="452646"/>
    <lineage>
        <taxon>Eukaryota</taxon>
        <taxon>Metazoa</taxon>
        <taxon>Chordata</taxon>
        <taxon>Craniata</taxon>
        <taxon>Vertebrata</taxon>
        <taxon>Euteleostomi</taxon>
        <taxon>Mammalia</taxon>
        <taxon>Eutheria</taxon>
        <taxon>Laurasiatheria</taxon>
        <taxon>Carnivora</taxon>
        <taxon>Caniformia</taxon>
        <taxon>Musteloidea</taxon>
        <taxon>Mustelidae</taxon>
        <taxon>Mustelinae</taxon>
        <taxon>Neogale</taxon>
    </lineage>
</organism>
<dbReference type="Pfam" id="PF15074">
    <property type="entry name" value="CFAP90"/>
    <property type="match status" value="1"/>
</dbReference>
<sequence>MKEKNTSIRWIAVIFRLCTSGRVREQEGQGPGSRRGVEEEQGKRHGDVLASRGLAGTCSDRPGSALGWETAHLHGLSFSSSPQTGIISLYDCVFNKSPGYNQKLHRDDREHAKSLGLHVNEEERQRPVGVLMSSVYGRRIHQPVEPLIRDHGRVNHVKADFYRKNDIPSIKTPGFGHISPA</sequence>
<accession>A0A8C7ATW2</accession>
<evidence type="ECO:0000313" key="2">
    <source>
        <dbReference type="Ensembl" id="ENSNVIP00000009304.1"/>
    </source>
</evidence>
<dbReference type="Ensembl" id="ENSNVIT00000010880.1">
    <property type="protein sequence ID" value="ENSNVIP00000009304.1"/>
    <property type="gene ID" value="ENSNVIG00000007357.1"/>
</dbReference>
<feature type="region of interest" description="Disordered" evidence="1">
    <location>
        <begin position="24"/>
        <end position="48"/>
    </location>
</feature>
<reference evidence="2" key="2">
    <citation type="submission" date="2025-09" db="UniProtKB">
        <authorList>
            <consortium name="Ensembl"/>
        </authorList>
    </citation>
    <scope>IDENTIFICATION</scope>
</reference>
<dbReference type="PANTHER" id="PTHR34444">
    <property type="entry name" value="LOC361192"/>
    <property type="match status" value="1"/>
</dbReference>
<dbReference type="GO" id="GO:0160112">
    <property type="term" value="C:axonemal B tubule inner sheath"/>
    <property type="evidence" value="ECO:0007669"/>
    <property type="project" value="Ensembl"/>
</dbReference>
<evidence type="ECO:0000256" key="1">
    <source>
        <dbReference type="SAM" id="MobiDB-lite"/>
    </source>
</evidence>